<evidence type="ECO:0008006" key="8">
    <source>
        <dbReference type="Google" id="ProtNLM"/>
    </source>
</evidence>
<dbReference type="SUPFAM" id="SSF53623">
    <property type="entry name" value="MurD-like peptide ligases, catalytic domain"/>
    <property type="match status" value="1"/>
</dbReference>
<evidence type="ECO:0000313" key="7">
    <source>
        <dbReference type="Proteomes" id="UP001059824"/>
    </source>
</evidence>
<dbReference type="GO" id="GO:0005524">
    <property type="term" value="F:ATP binding"/>
    <property type="evidence" value="ECO:0007669"/>
    <property type="project" value="UniProtKB-KW"/>
</dbReference>
<reference evidence="6" key="1">
    <citation type="journal article" date="2021" name="Nat. Microbiol.">
        <title>Cocultivation of an ultrasmall environmental parasitic bacterium with lytic ability against bacteria associated with wastewater foams.</title>
        <authorList>
            <person name="Batinovic S."/>
            <person name="Rose J.J.A."/>
            <person name="Ratcliffe J."/>
            <person name="Seviour R.J."/>
            <person name="Petrovski S."/>
        </authorList>
    </citation>
    <scope>NUCLEOTIDE SEQUENCE</scope>
    <source>
        <strain evidence="6">JR1</strain>
    </source>
</reference>
<dbReference type="Proteomes" id="UP001059824">
    <property type="component" value="Chromosome"/>
</dbReference>
<keyword evidence="2" id="KW-0547">Nucleotide-binding</keyword>
<accession>A0A857MU98</accession>
<feature type="domain" description="Mur ligase central" evidence="5">
    <location>
        <begin position="34"/>
        <end position="244"/>
    </location>
</feature>
<dbReference type="PANTHER" id="PTHR43024:SF1">
    <property type="entry name" value="UDP-N-ACETYLMURAMOYL-TRIPEPTIDE--D-ALANYL-D-ALANINE LIGASE"/>
    <property type="match status" value="1"/>
</dbReference>
<dbReference type="InterPro" id="IPR004101">
    <property type="entry name" value="Mur_ligase_C"/>
</dbReference>
<evidence type="ECO:0000313" key="6">
    <source>
        <dbReference type="EMBL" id="QHN42977.1"/>
    </source>
</evidence>
<dbReference type="EMBL" id="CP045921">
    <property type="protein sequence ID" value="QHN42977.1"/>
    <property type="molecule type" value="Genomic_DNA"/>
</dbReference>
<dbReference type="InterPro" id="IPR036565">
    <property type="entry name" value="Mur-like_cat_sf"/>
</dbReference>
<organism evidence="6 7">
    <name type="scientific">Candidatus Mycosynbacter amalyticus</name>
    <dbReference type="NCBI Taxonomy" id="2665156"/>
    <lineage>
        <taxon>Bacteria</taxon>
        <taxon>Candidatus Saccharimonadota</taxon>
        <taxon>Candidatus Saccharimonadota incertae sedis</taxon>
        <taxon>Candidatus Mycosynbacter</taxon>
    </lineage>
</organism>
<dbReference type="Gene3D" id="3.40.1190.10">
    <property type="entry name" value="Mur-like, catalytic domain"/>
    <property type="match status" value="1"/>
</dbReference>
<feature type="domain" description="Mur ligase C-terminal" evidence="4">
    <location>
        <begin position="267"/>
        <end position="390"/>
    </location>
</feature>
<proteinExistence type="predicted"/>
<evidence type="ECO:0000259" key="5">
    <source>
        <dbReference type="Pfam" id="PF08245"/>
    </source>
</evidence>
<keyword evidence="1" id="KW-0436">Ligase</keyword>
<gene>
    <name evidence="6" type="ORF">GII36_03885</name>
</gene>
<dbReference type="Pfam" id="PF02875">
    <property type="entry name" value="Mur_ligase_C"/>
    <property type="match status" value="1"/>
</dbReference>
<keyword evidence="7" id="KW-1185">Reference proteome</keyword>
<evidence type="ECO:0000256" key="1">
    <source>
        <dbReference type="ARBA" id="ARBA00022598"/>
    </source>
</evidence>
<dbReference type="PANTHER" id="PTHR43024">
    <property type="entry name" value="UDP-N-ACETYLMURAMOYL-TRIPEPTIDE--D-ALANYL-D-ALANINE LIGASE"/>
    <property type="match status" value="1"/>
</dbReference>
<dbReference type="KEGG" id="mama:GII36_03885"/>
<sequence length="431" mass="47022">MLIRSMFKDYVQKKLENYVVQYFAAHQDVKLICVAGSVGKTSTKTAIATVLSQQYRVRMHEGNHNTEMSVPLAILGIEYPDNIRSPLAWRHVFKQAKERIKAESDVDVIIQEIGTDKPGDIPAFGRYLQPDVGVITAITPEHMEFFGTIDAVAAEELSLGNFSKVVIINRDDIEGRFAQLLTNPNIDTYGTSGLAEYSFIDEDFSLEGGHKGYFTNPEFADNIHATLHVLGEHNVRPIVGAVAVGIHFGMAPDAIVRGAEMIRAVHGRMNVLKGANGSTVIDDTYNSSPAAAQMALQTLINLPAPQHIAILGSMNELGASSAAEHERLGRMCYPDQIDWVVTVGDEAAKYLAPAAQANGCPVKSFPDAISAGSYVHQFIEPGAVILAKGSEGGIFVEEAVKVILHSIDDNDQLVRQTPAWLEAKTQFFSRF</sequence>
<dbReference type="Gene3D" id="3.90.190.20">
    <property type="entry name" value="Mur ligase, C-terminal domain"/>
    <property type="match status" value="1"/>
</dbReference>
<dbReference type="InterPro" id="IPR036615">
    <property type="entry name" value="Mur_ligase_C_dom_sf"/>
</dbReference>
<evidence type="ECO:0000259" key="4">
    <source>
        <dbReference type="Pfam" id="PF02875"/>
    </source>
</evidence>
<dbReference type="GO" id="GO:0016881">
    <property type="term" value="F:acid-amino acid ligase activity"/>
    <property type="evidence" value="ECO:0007669"/>
    <property type="project" value="InterPro"/>
</dbReference>
<name>A0A857MU98_9BACT</name>
<protein>
    <recommendedName>
        <fullName evidence="8">UDP-N-acetylmuramoyl-tripeptide--D-alanyl-D-alanine ligase</fullName>
    </recommendedName>
</protein>
<dbReference type="InterPro" id="IPR013221">
    <property type="entry name" value="Mur_ligase_cen"/>
</dbReference>
<evidence type="ECO:0000256" key="2">
    <source>
        <dbReference type="ARBA" id="ARBA00022741"/>
    </source>
</evidence>
<dbReference type="SUPFAM" id="SSF53244">
    <property type="entry name" value="MurD-like peptide ligases, peptide-binding domain"/>
    <property type="match status" value="1"/>
</dbReference>
<dbReference type="Pfam" id="PF08245">
    <property type="entry name" value="Mur_ligase_M"/>
    <property type="match status" value="1"/>
</dbReference>
<keyword evidence="3" id="KW-0067">ATP-binding</keyword>
<evidence type="ECO:0000256" key="3">
    <source>
        <dbReference type="ARBA" id="ARBA00022840"/>
    </source>
</evidence>
<dbReference type="AlphaFoldDB" id="A0A857MU98"/>
<dbReference type="InterPro" id="IPR051046">
    <property type="entry name" value="MurCDEF_CellWall_CoF430Synth"/>
</dbReference>